<sequence length="87" mass="9553">MIRYHLLYKPPGVPLGLLGAGSASKELRGIWRMDYGTPTKLVVFVIFLLVCLVANLAGPSSAVLMIPQSHTWTVVPPERYTKTRATS</sequence>
<organism evidence="2 3">
    <name type="scientific">Podospora pseudoanserina</name>
    <dbReference type="NCBI Taxonomy" id="2609844"/>
    <lineage>
        <taxon>Eukaryota</taxon>
        <taxon>Fungi</taxon>
        <taxon>Dikarya</taxon>
        <taxon>Ascomycota</taxon>
        <taxon>Pezizomycotina</taxon>
        <taxon>Sordariomycetes</taxon>
        <taxon>Sordariomycetidae</taxon>
        <taxon>Sordariales</taxon>
        <taxon>Podosporaceae</taxon>
        <taxon>Podospora</taxon>
    </lineage>
</organism>
<keyword evidence="1" id="KW-0472">Membrane</keyword>
<gene>
    <name evidence="2" type="ORF">QC764_0094600</name>
</gene>
<dbReference type="Proteomes" id="UP001323617">
    <property type="component" value="Unassembled WGS sequence"/>
</dbReference>
<proteinExistence type="predicted"/>
<feature type="transmembrane region" description="Helical" evidence="1">
    <location>
        <begin position="41"/>
        <end position="66"/>
    </location>
</feature>
<name>A0ABR0HTG1_9PEZI</name>
<protein>
    <submittedName>
        <fullName evidence="2">Uncharacterized protein</fullName>
    </submittedName>
</protein>
<evidence type="ECO:0000313" key="3">
    <source>
        <dbReference type="Proteomes" id="UP001323617"/>
    </source>
</evidence>
<dbReference type="GeneID" id="87961698"/>
<evidence type="ECO:0000256" key="1">
    <source>
        <dbReference type="SAM" id="Phobius"/>
    </source>
</evidence>
<dbReference type="EMBL" id="JAFFHC010000006">
    <property type="protein sequence ID" value="KAK4671375.1"/>
    <property type="molecule type" value="Genomic_DNA"/>
</dbReference>
<comment type="caution">
    <text evidence="2">The sequence shown here is derived from an EMBL/GenBank/DDBJ whole genome shotgun (WGS) entry which is preliminary data.</text>
</comment>
<keyword evidence="1" id="KW-1133">Transmembrane helix</keyword>
<keyword evidence="1" id="KW-0812">Transmembrane</keyword>
<dbReference type="RefSeq" id="XP_062797671.1">
    <property type="nucleotide sequence ID" value="XM_062940956.1"/>
</dbReference>
<keyword evidence="3" id="KW-1185">Reference proteome</keyword>
<reference evidence="2 3" key="1">
    <citation type="journal article" date="2023" name="bioRxiv">
        <title>High-quality genome assemblies of four members of thePodospora anserinaspecies complex.</title>
        <authorList>
            <person name="Ament-Velasquez S.L."/>
            <person name="Vogan A.A."/>
            <person name="Wallerman O."/>
            <person name="Hartmann F."/>
            <person name="Gautier V."/>
            <person name="Silar P."/>
            <person name="Giraud T."/>
            <person name="Johannesson H."/>
        </authorList>
    </citation>
    <scope>NUCLEOTIDE SEQUENCE [LARGE SCALE GENOMIC DNA]</scope>
    <source>
        <strain evidence="2 3">CBS 124.78</strain>
    </source>
</reference>
<accession>A0ABR0HTG1</accession>
<evidence type="ECO:0000313" key="2">
    <source>
        <dbReference type="EMBL" id="KAK4671375.1"/>
    </source>
</evidence>